<gene>
    <name evidence="1" type="ORF">L1987_69271</name>
</gene>
<organism evidence="1 2">
    <name type="scientific">Smallanthus sonchifolius</name>
    <dbReference type="NCBI Taxonomy" id="185202"/>
    <lineage>
        <taxon>Eukaryota</taxon>
        <taxon>Viridiplantae</taxon>
        <taxon>Streptophyta</taxon>
        <taxon>Embryophyta</taxon>
        <taxon>Tracheophyta</taxon>
        <taxon>Spermatophyta</taxon>
        <taxon>Magnoliopsida</taxon>
        <taxon>eudicotyledons</taxon>
        <taxon>Gunneridae</taxon>
        <taxon>Pentapetalae</taxon>
        <taxon>asterids</taxon>
        <taxon>campanulids</taxon>
        <taxon>Asterales</taxon>
        <taxon>Asteraceae</taxon>
        <taxon>Asteroideae</taxon>
        <taxon>Heliantheae alliance</taxon>
        <taxon>Millerieae</taxon>
        <taxon>Smallanthus</taxon>
    </lineage>
</organism>
<evidence type="ECO:0000313" key="2">
    <source>
        <dbReference type="Proteomes" id="UP001056120"/>
    </source>
</evidence>
<comment type="caution">
    <text evidence="1">The sequence shown here is derived from an EMBL/GenBank/DDBJ whole genome shotgun (WGS) entry which is preliminary data.</text>
</comment>
<keyword evidence="2" id="KW-1185">Reference proteome</keyword>
<dbReference type="Proteomes" id="UP001056120">
    <property type="component" value="Linkage Group LG23"/>
</dbReference>
<reference evidence="1 2" key="2">
    <citation type="journal article" date="2022" name="Mol. Ecol. Resour.">
        <title>The genomes of chicory, endive, great burdock and yacon provide insights into Asteraceae paleo-polyploidization history and plant inulin production.</title>
        <authorList>
            <person name="Fan W."/>
            <person name="Wang S."/>
            <person name="Wang H."/>
            <person name="Wang A."/>
            <person name="Jiang F."/>
            <person name="Liu H."/>
            <person name="Zhao H."/>
            <person name="Xu D."/>
            <person name="Zhang Y."/>
        </authorList>
    </citation>
    <scope>NUCLEOTIDE SEQUENCE [LARGE SCALE GENOMIC DNA]</scope>
    <source>
        <strain evidence="2">cv. Yunnan</strain>
        <tissue evidence="1">Leaves</tissue>
    </source>
</reference>
<sequence length="74" mass="8354">MNEINYLQEKGMQLMAENDRLRQEMLRVSNARKQIHNEMTNAIGEEGQSSESVTNISNSAGPSQDYESSYASLK</sequence>
<proteinExistence type="predicted"/>
<dbReference type="EMBL" id="CM042040">
    <property type="protein sequence ID" value="KAI3717569.1"/>
    <property type="molecule type" value="Genomic_DNA"/>
</dbReference>
<name>A0ACB9B4X5_9ASTR</name>
<reference evidence="2" key="1">
    <citation type="journal article" date="2022" name="Mol. Ecol. Resour.">
        <title>The genomes of chicory, endive, great burdock and yacon provide insights into Asteraceae palaeo-polyploidization history and plant inulin production.</title>
        <authorList>
            <person name="Fan W."/>
            <person name="Wang S."/>
            <person name="Wang H."/>
            <person name="Wang A."/>
            <person name="Jiang F."/>
            <person name="Liu H."/>
            <person name="Zhao H."/>
            <person name="Xu D."/>
            <person name="Zhang Y."/>
        </authorList>
    </citation>
    <scope>NUCLEOTIDE SEQUENCE [LARGE SCALE GENOMIC DNA]</scope>
    <source>
        <strain evidence="2">cv. Yunnan</strain>
    </source>
</reference>
<evidence type="ECO:0000313" key="1">
    <source>
        <dbReference type="EMBL" id="KAI3717569.1"/>
    </source>
</evidence>
<accession>A0ACB9B4X5</accession>
<protein>
    <submittedName>
        <fullName evidence="1">Uncharacterized protein</fullName>
    </submittedName>
</protein>